<gene>
    <name evidence="6" type="ORF">PLOB_00025175</name>
</gene>
<comment type="caution">
    <text evidence="6">The sequence shown here is derived from an EMBL/GenBank/DDBJ whole genome shotgun (WGS) entry which is preliminary data.</text>
</comment>
<organism evidence="6 7">
    <name type="scientific">Porites lobata</name>
    <dbReference type="NCBI Taxonomy" id="104759"/>
    <lineage>
        <taxon>Eukaryota</taxon>
        <taxon>Metazoa</taxon>
        <taxon>Cnidaria</taxon>
        <taxon>Anthozoa</taxon>
        <taxon>Hexacorallia</taxon>
        <taxon>Scleractinia</taxon>
        <taxon>Fungiina</taxon>
        <taxon>Poritidae</taxon>
        <taxon>Porites</taxon>
    </lineage>
</organism>
<protein>
    <submittedName>
        <fullName evidence="6">Uncharacterized protein</fullName>
    </submittedName>
</protein>
<accession>A0ABN8MWN9</accession>
<evidence type="ECO:0000256" key="5">
    <source>
        <dbReference type="ARBA" id="ARBA00023136"/>
    </source>
</evidence>
<evidence type="ECO:0000256" key="3">
    <source>
        <dbReference type="ARBA" id="ARBA00022729"/>
    </source>
</evidence>
<dbReference type="PANTHER" id="PTHR16059:SF25">
    <property type="entry name" value="LYSOZYME"/>
    <property type="match status" value="1"/>
</dbReference>
<comment type="subcellular location">
    <subcellularLocation>
        <location evidence="1">Membrane</location>
        <topology evidence="1">Single-pass membrane protein</topology>
    </subcellularLocation>
</comment>
<dbReference type="Proteomes" id="UP001159405">
    <property type="component" value="Unassembled WGS sequence"/>
</dbReference>
<keyword evidence="7" id="KW-1185">Reference proteome</keyword>
<keyword evidence="2" id="KW-0812">Transmembrane</keyword>
<keyword evidence="3" id="KW-0732">Signal</keyword>
<evidence type="ECO:0000313" key="7">
    <source>
        <dbReference type="Proteomes" id="UP001159405"/>
    </source>
</evidence>
<sequence length="298" mass="33123">CPVKYTRVGCFDDSMVQPRPLSQLLMTDRDPTSPVYSGIPVHWGMWDVYFPKLICRCAAKAKAKGYNVFGIQHYGECWSGCGSEDTYSRDGSSSKCITYDYDNCNPQYKDCVGKNHTNFVFTLHGEQQSYLLTLFIDSLTQRVQDIYKGYSCLKCLKIVSESSSAVFIALKFTCQGQHLKKLVSRLGASRIIKAECSTPPCPVFTHHCSYPCGMSSCSISPSLPYPSICPVPLHYPELTWPASPCSPSCPSVCAPECTPFCCRTMVNRPKKAKQFPGQLASQQPEHLEAGEVIEDNVL</sequence>
<dbReference type="EMBL" id="CALNXK010000003">
    <property type="protein sequence ID" value="CAH3034686.1"/>
    <property type="molecule type" value="Genomic_DNA"/>
</dbReference>
<reference evidence="6 7" key="1">
    <citation type="submission" date="2022-05" db="EMBL/GenBank/DDBJ databases">
        <authorList>
            <consortium name="Genoscope - CEA"/>
            <person name="William W."/>
        </authorList>
    </citation>
    <scope>NUCLEOTIDE SEQUENCE [LARGE SCALE GENOMIC DNA]</scope>
</reference>
<evidence type="ECO:0000256" key="4">
    <source>
        <dbReference type="ARBA" id="ARBA00022989"/>
    </source>
</evidence>
<feature type="non-terminal residue" evidence="6">
    <location>
        <position position="1"/>
    </location>
</feature>
<dbReference type="PANTHER" id="PTHR16059">
    <property type="entry name" value="ANTHRAX TOXIN RECEPTOR"/>
    <property type="match status" value="1"/>
</dbReference>
<keyword evidence="5" id="KW-0472">Membrane</keyword>
<evidence type="ECO:0000256" key="2">
    <source>
        <dbReference type="ARBA" id="ARBA00022692"/>
    </source>
</evidence>
<proteinExistence type="predicted"/>
<evidence type="ECO:0000256" key="1">
    <source>
        <dbReference type="ARBA" id="ARBA00004167"/>
    </source>
</evidence>
<keyword evidence="4" id="KW-1133">Transmembrane helix</keyword>
<evidence type="ECO:0000313" key="6">
    <source>
        <dbReference type="EMBL" id="CAH3034686.1"/>
    </source>
</evidence>
<name>A0ABN8MWN9_9CNID</name>